<protein>
    <recommendedName>
        <fullName evidence="2">Tail assembly chaperone</fullName>
    </recommendedName>
</protein>
<reference evidence="1" key="1">
    <citation type="journal article" date="2015" name="Nature">
        <title>Complex archaea that bridge the gap between prokaryotes and eukaryotes.</title>
        <authorList>
            <person name="Spang A."/>
            <person name="Saw J.H."/>
            <person name="Jorgensen S.L."/>
            <person name="Zaremba-Niedzwiedzka K."/>
            <person name="Martijn J."/>
            <person name="Lind A.E."/>
            <person name="van Eijk R."/>
            <person name="Schleper C."/>
            <person name="Guy L."/>
            <person name="Ettema T.J."/>
        </authorList>
    </citation>
    <scope>NUCLEOTIDE SEQUENCE</scope>
</reference>
<gene>
    <name evidence="1" type="ORF">LCGC14_2015240</name>
</gene>
<comment type="caution">
    <text evidence="1">The sequence shown here is derived from an EMBL/GenBank/DDBJ whole genome shotgun (WGS) entry which is preliminary data.</text>
</comment>
<organism evidence="1">
    <name type="scientific">marine sediment metagenome</name>
    <dbReference type="NCBI Taxonomy" id="412755"/>
    <lineage>
        <taxon>unclassified sequences</taxon>
        <taxon>metagenomes</taxon>
        <taxon>ecological metagenomes</taxon>
    </lineage>
</organism>
<evidence type="ECO:0008006" key="2">
    <source>
        <dbReference type="Google" id="ProtNLM"/>
    </source>
</evidence>
<dbReference type="EMBL" id="LAZR01023185">
    <property type="protein sequence ID" value="KKL79399.1"/>
    <property type="molecule type" value="Genomic_DNA"/>
</dbReference>
<dbReference type="AlphaFoldDB" id="A0A0F9EZB3"/>
<evidence type="ECO:0000313" key="1">
    <source>
        <dbReference type="EMBL" id="KKL79399.1"/>
    </source>
</evidence>
<sequence length="121" mass="13869">MSQFTPTVKFTTEFDGDTITMTLKRLTRKQLHTCAPIMENLDNFEKKLQYLDVMAQLLPDVVSDFRGLMTENGEASLESILEEGFFGPLIDEISGELFRISFHQEEDVKKSERSAAERSKE</sequence>
<accession>A0A0F9EZB3</accession>
<proteinExistence type="predicted"/>
<name>A0A0F9EZB3_9ZZZZ</name>